<dbReference type="AlphaFoldDB" id="A0A7H2BHT0"/>
<name>A0A7H2BHT0_9MICC</name>
<keyword evidence="5" id="KW-1185">Reference proteome</keyword>
<evidence type="ECO:0000259" key="3">
    <source>
        <dbReference type="Pfam" id="PF13649"/>
    </source>
</evidence>
<dbReference type="KEGG" id="rama:IDM48_07340"/>
<dbReference type="Gene3D" id="3.40.50.150">
    <property type="entry name" value="Vaccinia Virus protein VP39"/>
    <property type="match status" value="1"/>
</dbReference>
<dbReference type="Proteomes" id="UP000516421">
    <property type="component" value="Chromosome"/>
</dbReference>
<evidence type="ECO:0000256" key="2">
    <source>
        <dbReference type="ARBA" id="ARBA00022679"/>
    </source>
</evidence>
<dbReference type="InterPro" id="IPR029063">
    <property type="entry name" value="SAM-dependent_MTases_sf"/>
</dbReference>
<dbReference type="CDD" id="cd02440">
    <property type="entry name" value="AdoMet_MTases"/>
    <property type="match status" value="1"/>
</dbReference>
<gene>
    <name evidence="4" type="ORF">IDM48_07340</name>
</gene>
<dbReference type="GO" id="GO:0032259">
    <property type="term" value="P:methylation"/>
    <property type="evidence" value="ECO:0007669"/>
    <property type="project" value="UniProtKB-KW"/>
</dbReference>
<dbReference type="EMBL" id="CP061538">
    <property type="protein sequence ID" value="QNV39226.1"/>
    <property type="molecule type" value="Genomic_DNA"/>
</dbReference>
<evidence type="ECO:0000313" key="5">
    <source>
        <dbReference type="Proteomes" id="UP000516421"/>
    </source>
</evidence>
<feature type="domain" description="Methyltransferase" evidence="3">
    <location>
        <begin position="54"/>
        <end position="142"/>
    </location>
</feature>
<evidence type="ECO:0000256" key="1">
    <source>
        <dbReference type="ARBA" id="ARBA00022603"/>
    </source>
</evidence>
<dbReference type="PANTHER" id="PTHR43861">
    <property type="entry name" value="TRANS-ACONITATE 2-METHYLTRANSFERASE-RELATED"/>
    <property type="match status" value="1"/>
</dbReference>
<sequence>MTSMHHRTTSLERTTEAYNQRATAYTNALGNINSTSPIDQSRISQWATNIHGRICDLGCGPGHWTHFLHETGASVVGYDPSDQFVDIASSKFPYLNFHTGTARDLPPAHFGGILTWYSLIHTAPEHLNEELSFIAKALSPGGSLLMGFFTGDDILPFNHAISQGWFYPIDFIRTRLQEAGFTVQSSSTRKDEGARAHGDIHAVLTS</sequence>
<dbReference type="Pfam" id="PF13649">
    <property type="entry name" value="Methyltransf_25"/>
    <property type="match status" value="1"/>
</dbReference>
<keyword evidence="2 4" id="KW-0808">Transferase</keyword>
<keyword evidence="1 4" id="KW-0489">Methyltransferase</keyword>
<protein>
    <submittedName>
        <fullName evidence="4">Class I SAM-dependent methyltransferase</fullName>
    </submittedName>
</protein>
<reference evidence="4 5" key="1">
    <citation type="submission" date="2020-09" db="EMBL/GenBank/DDBJ databases">
        <title>Investigation of environmental microbe.</title>
        <authorList>
            <person name="Ou Y."/>
            <person name="Kang Q."/>
        </authorList>
    </citation>
    <scope>NUCLEOTIDE SEQUENCE [LARGE SCALE GENOMIC DNA]</scope>
    <source>
        <strain evidence="4 5">KJZ-9</strain>
    </source>
</reference>
<dbReference type="SUPFAM" id="SSF53335">
    <property type="entry name" value="S-adenosyl-L-methionine-dependent methyltransferases"/>
    <property type="match status" value="1"/>
</dbReference>
<proteinExistence type="predicted"/>
<evidence type="ECO:0000313" key="4">
    <source>
        <dbReference type="EMBL" id="QNV39226.1"/>
    </source>
</evidence>
<dbReference type="GO" id="GO:0008168">
    <property type="term" value="F:methyltransferase activity"/>
    <property type="evidence" value="ECO:0007669"/>
    <property type="project" value="UniProtKB-KW"/>
</dbReference>
<dbReference type="PANTHER" id="PTHR43861:SF1">
    <property type="entry name" value="TRANS-ACONITATE 2-METHYLTRANSFERASE"/>
    <property type="match status" value="1"/>
</dbReference>
<organism evidence="4 5">
    <name type="scientific">Rothia amarae</name>
    <dbReference type="NCBI Taxonomy" id="169480"/>
    <lineage>
        <taxon>Bacteria</taxon>
        <taxon>Bacillati</taxon>
        <taxon>Actinomycetota</taxon>
        <taxon>Actinomycetes</taxon>
        <taxon>Micrococcales</taxon>
        <taxon>Micrococcaceae</taxon>
        <taxon>Rothia</taxon>
    </lineage>
</organism>
<accession>A0A7H2BHT0</accession>
<dbReference type="InterPro" id="IPR041698">
    <property type="entry name" value="Methyltransf_25"/>
</dbReference>